<accession>A0A2U1CNK0</accession>
<dbReference type="InterPro" id="IPR011051">
    <property type="entry name" value="RmlC_Cupin_sf"/>
</dbReference>
<dbReference type="PANTHER" id="PTHR35848">
    <property type="entry name" value="OXALATE-BINDING PROTEIN"/>
    <property type="match status" value="1"/>
</dbReference>
<dbReference type="PANTHER" id="PTHR35848:SF6">
    <property type="entry name" value="CUPIN TYPE-2 DOMAIN-CONTAINING PROTEIN"/>
    <property type="match status" value="1"/>
</dbReference>
<dbReference type="GO" id="GO:0046872">
    <property type="term" value="F:metal ion binding"/>
    <property type="evidence" value="ECO:0007669"/>
    <property type="project" value="UniProtKB-KW"/>
</dbReference>
<protein>
    <submittedName>
        <fullName evidence="3">Quercetin dioxygenase-like cupin family protein</fullName>
    </submittedName>
</protein>
<evidence type="ECO:0000313" key="4">
    <source>
        <dbReference type="Proteomes" id="UP000246145"/>
    </source>
</evidence>
<keyword evidence="1" id="KW-0479">Metal-binding</keyword>
<dbReference type="Gene3D" id="2.60.120.10">
    <property type="entry name" value="Jelly Rolls"/>
    <property type="match status" value="1"/>
</dbReference>
<dbReference type="STRING" id="1231391.GCA_000308195_02133"/>
<proteinExistence type="predicted"/>
<dbReference type="EMBL" id="QEKO01000002">
    <property type="protein sequence ID" value="PVY62593.1"/>
    <property type="molecule type" value="Genomic_DNA"/>
</dbReference>
<name>A0A2U1CNK0_9BURK</name>
<comment type="caution">
    <text evidence="3">The sequence shown here is derived from an EMBL/GenBank/DDBJ whole genome shotgun (WGS) entry which is preliminary data.</text>
</comment>
<dbReference type="InterPro" id="IPR014710">
    <property type="entry name" value="RmlC-like_jellyroll"/>
</dbReference>
<keyword evidence="3" id="KW-0223">Dioxygenase</keyword>
<dbReference type="Proteomes" id="UP000246145">
    <property type="component" value="Unassembled WGS sequence"/>
</dbReference>
<dbReference type="SUPFAM" id="SSF51182">
    <property type="entry name" value="RmlC-like cupins"/>
    <property type="match status" value="1"/>
</dbReference>
<dbReference type="AlphaFoldDB" id="A0A2U1CNK0"/>
<gene>
    <name evidence="3" type="ORF">C7440_2087</name>
</gene>
<dbReference type="InterPro" id="IPR013096">
    <property type="entry name" value="Cupin_2"/>
</dbReference>
<dbReference type="InterPro" id="IPR051610">
    <property type="entry name" value="GPI/OXD"/>
</dbReference>
<dbReference type="Pfam" id="PF07883">
    <property type="entry name" value="Cupin_2"/>
    <property type="match status" value="1"/>
</dbReference>
<evidence type="ECO:0000259" key="2">
    <source>
        <dbReference type="Pfam" id="PF07883"/>
    </source>
</evidence>
<dbReference type="GO" id="GO:0051213">
    <property type="term" value="F:dioxygenase activity"/>
    <property type="evidence" value="ECO:0007669"/>
    <property type="project" value="UniProtKB-KW"/>
</dbReference>
<evidence type="ECO:0000313" key="3">
    <source>
        <dbReference type="EMBL" id="PVY62593.1"/>
    </source>
</evidence>
<reference evidence="3 4" key="1">
    <citation type="submission" date="2018-04" db="EMBL/GenBank/DDBJ databases">
        <title>Genomic Encyclopedia of Type Strains, Phase IV (KMG-IV): sequencing the most valuable type-strain genomes for metagenomic binning, comparative biology and taxonomic classification.</title>
        <authorList>
            <person name="Goeker M."/>
        </authorList>
    </citation>
    <scope>NUCLEOTIDE SEQUENCE [LARGE SCALE GENOMIC DNA]</scope>
    <source>
        <strain evidence="3 4">DSM 10065</strain>
    </source>
</reference>
<keyword evidence="3" id="KW-0560">Oxidoreductase</keyword>
<feature type="domain" description="Cupin type-2" evidence="2">
    <location>
        <begin position="59"/>
        <end position="126"/>
    </location>
</feature>
<organism evidence="3 4">
    <name type="scientific">Pusillimonas noertemannii</name>
    <dbReference type="NCBI Taxonomy" id="305977"/>
    <lineage>
        <taxon>Bacteria</taxon>
        <taxon>Pseudomonadati</taxon>
        <taxon>Pseudomonadota</taxon>
        <taxon>Betaproteobacteria</taxon>
        <taxon>Burkholderiales</taxon>
        <taxon>Alcaligenaceae</taxon>
        <taxon>Pusillimonas</taxon>
    </lineage>
</organism>
<keyword evidence="4" id="KW-1185">Reference proteome</keyword>
<dbReference type="RefSeq" id="WP_165832533.1">
    <property type="nucleotide sequence ID" value="NZ_JACCEX010000002.1"/>
</dbReference>
<evidence type="ECO:0000256" key="1">
    <source>
        <dbReference type="ARBA" id="ARBA00022723"/>
    </source>
</evidence>
<sequence length="136" mass="14743">MNEPTDSTSRPAVKDAASITWHTDDIDWTPLTGLFIQKAGYKTVVPPEFSNGAYSIELTTVGAGGSSPTHKEPWAHVFYVLSGHGEVTVEDEVQEVRAGSVSPISAGQAHSFRNIGDQALEMLVIYHPPRKRKATP</sequence>